<evidence type="ECO:0000313" key="2">
    <source>
        <dbReference type="Proteomes" id="UP001597344"/>
    </source>
</evidence>
<sequence length="150" mass="16945">MKKLLLGLFSICILFSCSKDKESSTQAETPFKTDQYPQKWQLVKMTGMVAGVPPSTGADMAWQEYYLLQSNGKFIKSREQENTTTTVKGSFKVVELSDGTYLELVHESENTLICNCSADLKEYLKINSEKELIATCWACDGPGQFYERIE</sequence>
<keyword evidence="2" id="KW-1185">Reference proteome</keyword>
<evidence type="ECO:0008006" key="3">
    <source>
        <dbReference type="Google" id="ProtNLM"/>
    </source>
</evidence>
<evidence type="ECO:0000313" key="1">
    <source>
        <dbReference type="EMBL" id="MFD2188590.1"/>
    </source>
</evidence>
<gene>
    <name evidence="1" type="ORF">ACFSJT_17415</name>
</gene>
<dbReference type="PROSITE" id="PS51257">
    <property type="entry name" value="PROKAR_LIPOPROTEIN"/>
    <property type="match status" value="1"/>
</dbReference>
<comment type="caution">
    <text evidence="1">The sequence shown here is derived from an EMBL/GenBank/DDBJ whole genome shotgun (WGS) entry which is preliminary data.</text>
</comment>
<dbReference type="Proteomes" id="UP001597344">
    <property type="component" value="Unassembled WGS sequence"/>
</dbReference>
<proteinExistence type="predicted"/>
<protein>
    <recommendedName>
        <fullName evidence="3">Lipocalin-like domain-containing protein</fullName>
    </recommendedName>
</protein>
<dbReference type="RefSeq" id="WP_378321616.1">
    <property type="nucleotide sequence ID" value="NZ_JBHUHY010000017.1"/>
</dbReference>
<accession>A0ABW5B182</accession>
<name>A0ABW5B182_9FLAO</name>
<reference evidence="2" key="1">
    <citation type="journal article" date="2019" name="Int. J. Syst. Evol. Microbiol.">
        <title>The Global Catalogue of Microorganisms (GCM) 10K type strain sequencing project: providing services to taxonomists for standard genome sequencing and annotation.</title>
        <authorList>
            <consortium name="The Broad Institute Genomics Platform"/>
            <consortium name="The Broad Institute Genome Sequencing Center for Infectious Disease"/>
            <person name="Wu L."/>
            <person name="Ma J."/>
        </authorList>
    </citation>
    <scope>NUCLEOTIDE SEQUENCE [LARGE SCALE GENOMIC DNA]</scope>
    <source>
        <strain evidence="2">DT92</strain>
    </source>
</reference>
<organism evidence="1 2">
    <name type="scientific">Aquimarina celericrescens</name>
    <dbReference type="NCBI Taxonomy" id="1964542"/>
    <lineage>
        <taxon>Bacteria</taxon>
        <taxon>Pseudomonadati</taxon>
        <taxon>Bacteroidota</taxon>
        <taxon>Flavobacteriia</taxon>
        <taxon>Flavobacteriales</taxon>
        <taxon>Flavobacteriaceae</taxon>
        <taxon>Aquimarina</taxon>
    </lineage>
</organism>
<dbReference type="EMBL" id="JBHUHY010000017">
    <property type="protein sequence ID" value="MFD2188590.1"/>
    <property type="molecule type" value="Genomic_DNA"/>
</dbReference>